<dbReference type="NCBIfam" id="TIGR00639">
    <property type="entry name" value="PurN"/>
    <property type="match status" value="1"/>
</dbReference>
<protein>
    <recommendedName>
        <fullName evidence="2">phosphoribosylglycinamide formyltransferase 1</fullName>
        <ecNumber evidence="2">2.1.2.2</ecNumber>
    </recommendedName>
</protein>
<dbReference type="Gene3D" id="3.40.50.170">
    <property type="entry name" value="Formyl transferase, N-terminal domain"/>
    <property type="match status" value="1"/>
</dbReference>
<evidence type="ECO:0000259" key="5">
    <source>
        <dbReference type="Pfam" id="PF00551"/>
    </source>
</evidence>
<dbReference type="GO" id="GO:0005737">
    <property type="term" value="C:cytoplasm"/>
    <property type="evidence" value="ECO:0007669"/>
    <property type="project" value="TreeGrafter"/>
</dbReference>
<accession>A0A9N9F2E1</accession>
<gene>
    <name evidence="6" type="ORF">DERYTH_LOCUS3072</name>
</gene>
<evidence type="ECO:0000313" key="7">
    <source>
        <dbReference type="Proteomes" id="UP000789405"/>
    </source>
</evidence>
<dbReference type="GO" id="GO:0006189">
    <property type="term" value="P:'de novo' IMP biosynthetic process"/>
    <property type="evidence" value="ECO:0007669"/>
    <property type="project" value="InterPro"/>
</dbReference>
<sequence length="544" mass="61955">MLRHIIVFISGNGSNLQAIIDAIQSGTLECKIDLVVSNKQSAYGLTRAEKAGIPTLVFPLKPYKDAGKTRIEYDVDLANKVREYNPDLIVLAGWMLVLSKEFIEHFNDNIINLHPALPDQFDGVNAIERAYEAFKKGEITKTGVMVHKVIPEVDKGVPLMVEEVPIFESDTLESLEERIHSAEHRTTPQNTNHPLEMDPLGFSIDERDSKNEEPCRLDNQRKKGTQKWIRFDSNVIMAQMHPKNNFVFVASLSQGPPVIVEIGDTIKQYPLPTNADTSSDTSINGEESNNSIKYGILPKLSCNNNPLYSKTVVCRYDKRGTRILSGTSKGYLNVIDPETRKVVSLDVVVHTQDKTIRLYWLDEQGIHNSELQFAETVNKNSWNQCCFSQGGEYVIGGSAKLATHQIFIWDIRTTRLVQTLQGPYENLVDLAQHPIQPIIVSVDEQGAMHTWTTRHKEDWVNWDPAFTEIHDNIVYEEREDEFDIVNEEVQDVQYNKNKNFEDEDEEIDVVTIDRTTRSDSSDYEDEFINLYDSEVDYNNNSINA</sequence>
<dbReference type="OrthoDB" id="196858at2759"/>
<dbReference type="EMBL" id="CAJVPY010001041">
    <property type="protein sequence ID" value="CAG8504530.1"/>
    <property type="molecule type" value="Genomic_DNA"/>
</dbReference>
<comment type="pathway">
    <text evidence="1">Purine metabolism; IMP biosynthesis via de novo pathway; N(2)-formyl-N(1)-(5-phospho-D-ribosyl)glycinamide from N(1)-(5-phospho-D-ribosyl)glycinamide (10-formyl THF route): step 1/1.</text>
</comment>
<dbReference type="SUPFAM" id="SSF53328">
    <property type="entry name" value="Formyltransferase"/>
    <property type="match status" value="1"/>
</dbReference>
<dbReference type="SUPFAM" id="SSF50978">
    <property type="entry name" value="WD40 repeat-like"/>
    <property type="match status" value="1"/>
</dbReference>
<dbReference type="CDD" id="cd08645">
    <property type="entry name" value="FMT_core_GART"/>
    <property type="match status" value="1"/>
</dbReference>
<keyword evidence="4" id="KW-0658">Purine biosynthesis</keyword>
<proteinExistence type="inferred from homology"/>
<dbReference type="PANTHER" id="PTHR43369:SF2">
    <property type="entry name" value="PHOSPHORIBOSYLGLYCINAMIDE FORMYLTRANSFERASE"/>
    <property type="match status" value="1"/>
</dbReference>
<dbReference type="HAMAP" id="MF_01930">
    <property type="entry name" value="PurN"/>
    <property type="match status" value="1"/>
</dbReference>
<dbReference type="EC" id="2.1.2.2" evidence="2"/>
<dbReference type="InterPro" id="IPR036477">
    <property type="entry name" value="Formyl_transf_N_sf"/>
</dbReference>
<dbReference type="InterPro" id="IPR004607">
    <property type="entry name" value="GART"/>
</dbReference>
<dbReference type="InterPro" id="IPR002376">
    <property type="entry name" value="Formyl_transf_N"/>
</dbReference>
<reference evidence="6" key="1">
    <citation type="submission" date="2021-06" db="EMBL/GenBank/DDBJ databases">
        <authorList>
            <person name="Kallberg Y."/>
            <person name="Tangrot J."/>
            <person name="Rosling A."/>
        </authorList>
    </citation>
    <scope>NUCLEOTIDE SEQUENCE</scope>
    <source>
        <strain evidence="6">MA453B</strain>
    </source>
</reference>
<name>A0A9N9F2E1_9GLOM</name>
<organism evidence="6 7">
    <name type="scientific">Dentiscutata erythropus</name>
    <dbReference type="NCBI Taxonomy" id="1348616"/>
    <lineage>
        <taxon>Eukaryota</taxon>
        <taxon>Fungi</taxon>
        <taxon>Fungi incertae sedis</taxon>
        <taxon>Mucoromycota</taxon>
        <taxon>Glomeromycotina</taxon>
        <taxon>Glomeromycetes</taxon>
        <taxon>Diversisporales</taxon>
        <taxon>Gigasporaceae</taxon>
        <taxon>Dentiscutata</taxon>
    </lineage>
</organism>
<dbReference type="InterPro" id="IPR015943">
    <property type="entry name" value="WD40/YVTN_repeat-like_dom_sf"/>
</dbReference>
<evidence type="ECO:0000256" key="1">
    <source>
        <dbReference type="ARBA" id="ARBA00005054"/>
    </source>
</evidence>
<feature type="domain" description="Formyl transferase N-terminal" evidence="5">
    <location>
        <begin position="4"/>
        <end position="189"/>
    </location>
</feature>
<keyword evidence="3" id="KW-0808">Transferase</keyword>
<dbReference type="Proteomes" id="UP000789405">
    <property type="component" value="Unassembled WGS sequence"/>
</dbReference>
<dbReference type="GO" id="GO:0004644">
    <property type="term" value="F:phosphoribosylglycinamide formyltransferase activity"/>
    <property type="evidence" value="ECO:0007669"/>
    <property type="project" value="UniProtKB-EC"/>
</dbReference>
<dbReference type="AlphaFoldDB" id="A0A9N9F2E1"/>
<evidence type="ECO:0000256" key="3">
    <source>
        <dbReference type="ARBA" id="ARBA00022679"/>
    </source>
</evidence>
<evidence type="ECO:0000313" key="6">
    <source>
        <dbReference type="EMBL" id="CAG8504530.1"/>
    </source>
</evidence>
<dbReference type="Pfam" id="PF00551">
    <property type="entry name" value="Formyl_trans_N"/>
    <property type="match status" value="1"/>
</dbReference>
<dbReference type="PANTHER" id="PTHR43369">
    <property type="entry name" value="PHOSPHORIBOSYLGLYCINAMIDE FORMYLTRANSFERASE"/>
    <property type="match status" value="1"/>
</dbReference>
<dbReference type="Gene3D" id="2.130.10.10">
    <property type="entry name" value="YVTN repeat-like/Quinoprotein amine dehydrogenase"/>
    <property type="match status" value="1"/>
</dbReference>
<keyword evidence="7" id="KW-1185">Reference proteome</keyword>
<dbReference type="InterPro" id="IPR036322">
    <property type="entry name" value="WD40_repeat_dom_sf"/>
</dbReference>
<evidence type="ECO:0000256" key="4">
    <source>
        <dbReference type="ARBA" id="ARBA00022755"/>
    </source>
</evidence>
<comment type="caution">
    <text evidence="6">The sequence shown here is derived from an EMBL/GenBank/DDBJ whole genome shotgun (WGS) entry which is preliminary data.</text>
</comment>
<evidence type="ECO:0000256" key="2">
    <source>
        <dbReference type="ARBA" id="ARBA00012254"/>
    </source>
</evidence>